<evidence type="ECO:0000256" key="1">
    <source>
        <dbReference type="SAM" id="SignalP"/>
    </source>
</evidence>
<dbReference type="eggNOG" id="COG0791">
    <property type="taxonomic scope" value="Bacteria"/>
</dbReference>
<dbReference type="PANTHER" id="PTHR10551">
    <property type="entry name" value="FASCIN"/>
    <property type="match status" value="1"/>
</dbReference>
<dbReference type="GO" id="GO:0007163">
    <property type="term" value="P:establishment or maintenance of cell polarity"/>
    <property type="evidence" value="ECO:0007669"/>
    <property type="project" value="TreeGrafter"/>
</dbReference>
<dbReference type="SUPFAM" id="SSF50405">
    <property type="entry name" value="Actin-crosslinking proteins"/>
    <property type="match status" value="1"/>
</dbReference>
<evidence type="ECO:0000313" key="2">
    <source>
        <dbReference type="EMBL" id="ACV77118.1"/>
    </source>
</evidence>
<dbReference type="KEGG" id="nml:Namu_0704"/>
<dbReference type="STRING" id="479431.Namu_0704"/>
<name>C8X8E2_NAKMY</name>
<accession>C8X8E2</accession>
<keyword evidence="1" id="KW-0732">Signal</keyword>
<keyword evidence="3" id="KW-1185">Reference proteome</keyword>
<dbReference type="PANTHER" id="PTHR10551:SF9">
    <property type="entry name" value="FASCIN-2"/>
    <property type="match status" value="1"/>
</dbReference>
<dbReference type="AlphaFoldDB" id="C8X8E2"/>
<gene>
    <name evidence="2" type="ordered locus">Namu_0704</name>
</gene>
<dbReference type="Proteomes" id="UP000002218">
    <property type="component" value="Chromosome"/>
</dbReference>
<dbReference type="HOGENOM" id="CLU_719291_0_0_11"/>
<dbReference type="eggNOG" id="COG1874">
    <property type="taxonomic scope" value="Bacteria"/>
</dbReference>
<evidence type="ECO:0008006" key="4">
    <source>
        <dbReference type="Google" id="ProtNLM"/>
    </source>
</evidence>
<dbReference type="Gene3D" id="2.80.10.50">
    <property type="match status" value="1"/>
</dbReference>
<dbReference type="EMBL" id="CP001737">
    <property type="protein sequence ID" value="ACV77118.1"/>
    <property type="molecule type" value="Genomic_DNA"/>
</dbReference>
<dbReference type="GO" id="GO:0015629">
    <property type="term" value="C:actin cytoskeleton"/>
    <property type="evidence" value="ECO:0007669"/>
    <property type="project" value="TreeGrafter"/>
</dbReference>
<reference evidence="3" key="1">
    <citation type="submission" date="2009-09" db="EMBL/GenBank/DDBJ databases">
        <title>The complete genome of Nakamurella multipartita DSM 44233.</title>
        <authorList>
            <consortium name="US DOE Joint Genome Institute (JGI-PGF)"/>
            <person name="Lucas S."/>
            <person name="Copeland A."/>
            <person name="Lapidus A."/>
            <person name="Glavina del Rio T."/>
            <person name="Dalin E."/>
            <person name="Tice H."/>
            <person name="Bruce D."/>
            <person name="Goodwin L."/>
            <person name="Pitluck S."/>
            <person name="Kyrpides N."/>
            <person name="Mavromatis K."/>
            <person name="Ivanova N."/>
            <person name="Ovchinnikova G."/>
            <person name="Sims D."/>
            <person name="Meincke L."/>
            <person name="Brettin T."/>
            <person name="Detter J.C."/>
            <person name="Han C."/>
            <person name="Larimer F."/>
            <person name="Land M."/>
            <person name="Hauser L."/>
            <person name="Markowitz V."/>
            <person name="Cheng J.-F."/>
            <person name="Hugenholtz P."/>
            <person name="Woyke T."/>
            <person name="Wu D."/>
            <person name="Klenk H.-P."/>
            <person name="Eisen J.A."/>
        </authorList>
    </citation>
    <scope>NUCLEOTIDE SEQUENCE [LARGE SCALE GENOMIC DNA]</scope>
    <source>
        <strain evidence="3">ATCC 700099 / DSM 44233 / CIP 104796 / JCM 9543 / NBRC 105858 / Y-104</strain>
    </source>
</reference>
<proteinExistence type="predicted"/>
<sequence length="384" mass="40283" precursor="true">MSVRGRALVAALLVALAAGLTVVVAPGAAAQPLVVQAARANCDGANPTPAARAAAVRTTIGVAKSMGVGRQGQIIAVMVMQQESSLRNLANDGTSQQSASWPWPGRAYWLATTKLSLRYPHDKFGAFDGAHDTDSIGLYQQRPAYGWGDYGVSNGKTDPVGVVRRLLDPRWQAMAFFGGPRSAAPTSGLLDIPGWQYLTLNNAAQRVQGSNNPTLYGQWESLATAYVDANQDAPAIDLPWSPGGGRDLAGCAEPLVISLKAQANGRWVVAENGGASPLIANRTAIGSWEQYDLIVSSGTRVTLRSHANGAFVCAENGGASSLIANRGAADLWETFILIPNADSTISLRSAVNYRLVTAENGGGAPLIANRTAVDTWEKFDLVGS</sequence>
<dbReference type="CDD" id="cd00257">
    <property type="entry name" value="beta-trefoil_FSCN-like"/>
    <property type="match status" value="1"/>
</dbReference>
<dbReference type="GO" id="GO:0016477">
    <property type="term" value="P:cell migration"/>
    <property type="evidence" value="ECO:0007669"/>
    <property type="project" value="TreeGrafter"/>
</dbReference>
<evidence type="ECO:0000313" key="3">
    <source>
        <dbReference type="Proteomes" id="UP000002218"/>
    </source>
</evidence>
<dbReference type="GO" id="GO:0051017">
    <property type="term" value="P:actin filament bundle assembly"/>
    <property type="evidence" value="ECO:0007669"/>
    <property type="project" value="TreeGrafter"/>
</dbReference>
<feature type="signal peptide" evidence="1">
    <location>
        <begin position="1"/>
        <end position="30"/>
    </location>
</feature>
<organism evidence="2 3">
    <name type="scientific">Nakamurella multipartita (strain ATCC 700099 / DSM 44233 / CIP 104796 / JCM 9543 / NBRC 105858 / Y-104)</name>
    <name type="common">Microsphaera multipartita</name>
    <dbReference type="NCBI Taxonomy" id="479431"/>
    <lineage>
        <taxon>Bacteria</taxon>
        <taxon>Bacillati</taxon>
        <taxon>Actinomycetota</taxon>
        <taxon>Actinomycetes</taxon>
        <taxon>Nakamurellales</taxon>
        <taxon>Nakamurellaceae</taxon>
        <taxon>Nakamurella</taxon>
    </lineage>
</organism>
<dbReference type="GO" id="GO:0051015">
    <property type="term" value="F:actin filament binding"/>
    <property type="evidence" value="ECO:0007669"/>
    <property type="project" value="InterPro"/>
</dbReference>
<dbReference type="GO" id="GO:0005737">
    <property type="term" value="C:cytoplasm"/>
    <property type="evidence" value="ECO:0007669"/>
    <property type="project" value="TreeGrafter"/>
</dbReference>
<feature type="chain" id="PRO_5002993237" description="Ricin B lectin" evidence="1">
    <location>
        <begin position="31"/>
        <end position="384"/>
    </location>
</feature>
<protein>
    <recommendedName>
        <fullName evidence="4">Ricin B lectin</fullName>
    </recommendedName>
</protein>
<reference evidence="2 3" key="2">
    <citation type="journal article" date="2010" name="Stand. Genomic Sci.">
        <title>Complete genome sequence of Nakamurella multipartita type strain (Y-104).</title>
        <authorList>
            <person name="Tice H."/>
            <person name="Mayilraj S."/>
            <person name="Sims D."/>
            <person name="Lapidus A."/>
            <person name="Nolan M."/>
            <person name="Lucas S."/>
            <person name="Glavina Del Rio T."/>
            <person name="Copeland A."/>
            <person name="Cheng J.F."/>
            <person name="Meincke L."/>
            <person name="Bruce D."/>
            <person name="Goodwin L."/>
            <person name="Pitluck S."/>
            <person name="Ivanova N."/>
            <person name="Mavromatis K."/>
            <person name="Ovchinnikova G."/>
            <person name="Pati A."/>
            <person name="Chen A."/>
            <person name="Palaniappan K."/>
            <person name="Land M."/>
            <person name="Hauser L."/>
            <person name="Chang Y.J."/>
            <person name="Jeffries C.D."/>
            <person name="Detter J.C."/>
            <person name="Brettin T."/>
            <person name="Rohde M."/>
            <person name="Goker M."/>
            <person name="Bristow J."/>
            <person name="Eisen J.A."/>
            <person name="Markowitz V."/>
            <person name="Hugenholtz P."/>
            <person name="Kyrpides N.C."/>
            <person name="Klenk H.P."/>
            <person name="Chen F."/>
        </authorList>
    </citation>
    <scope>NUCLEOTIDE SEQUENCE [LARGE SCALE GENOMIC DNA]</scope>
    <source>
        <strain evidence="3">ATCC 700099 / DSM 44233 / CIP 104796 / JCM 9543 / NBRC 105858 / Y-104</strain>
    </source>
</reference>
<dbReference type="InterPro" id="IPR008999">
    <property type="entry name" value="Actin-crosslinking"/>
</dbReference>
<dbReference type="InParanoid" id="C8X8E2"/>
<dbReference type="InterPro" id="IPR010431">
    <property type="entry name" value="Fascin"/>
</dbReference>